<feature type="non-terminal residue" evidence="1">
    <location>
        <position position="57"/>
    </location>
</feature>
<reference evidence="1 2" key="1">
    <citation type="submission" date="2014-04" db="EMBL/GenBank/DDBJ databases">
        <title>Genome evolution of avian class.</title>
        <authorList>
            <person name="Zhang G."/>
            <person name="Li C."/>
        </authorList>
    </citation>
    <scope>NUCLEOTIDE SEQUENCE [LARGE SCALE GENOMIC DNA]</scope>
    <source>
        <strain evidence="1">BGI_N310</strain>
    </source>
</reference>
<evidence type="ECO:0000313" key="2">
    <source>
        <dbReference type="Proteomes" id="UP000053537"/>
    </source>
</evidence>
<gene>
    <name evidence="1" type="ORF">N310_06468</name>
</gene>
<accession>A0A091N037</accession>
<organism evidence="1 2">
    <name type="scientific">Acanthisitta chloris</name>
    <name type="common">rifleman</name>
    <dbReference type="NCBI Taxonomy" id="57068"/>
    <lineage>
        <taxon>Eukaryota</taxon>
        <taxon>Metazoa</taxon>
        <taxon>Chordata</taxon>
        <taxon>Craniata</taxon>
        <taxon>Vertebrata</taxon>
        <taxon>Euteleostomi</taxon>
        <taxon>Archelosauria</taxon>
        <taxon>Archosauria</taxon>
        <taxon>Dinosauria</taxon>
        <taxon>Saurischia</taxon>
        <taxon>Theropoda</taxon>
        <taxon>Coelurosauria</taxon>
        <taxon>Aves</taxon>
        <taxon>Neognathae</taxon>
        <taxon>Neoaves</taxon>
        <taxon>Telluraves</taxon>
        <taxon>Australaves</taxon>
        <taxon>Passeriformes</taxon>
        <taxon>Acanthisittidae</taxon>
        <taxon>Acanthisitta</taxon>
    </lineage>
</organism>
<proteinExistence type="predicted"/>
<name>A0A091N037_9PASS</name>
<feature type="non-terminal residue" evidence="1">
    <location>
        <position position="1"/>
    </location>
</feature>
<keyword evidence="2" id="KW-1185">Reference proteome</keyword>
<sequence length="57" mass="6264">WPICELPLLVHLSCSIFSAWLSSSSPGCLPIAGCSCAGLGILCKILWTFNFQRCQEY</sequence>
<dbReference type="EMBL" id="KK839522">
    <property type="protein sequence ID" value="KFP82287.1"/>
    <property type="molecule type" value="Genomic_DNA"/>
</dbReference>
<dbReference type="AlphaFoldDB" id="A0A091N037"/>
<protein>
    <submittedName>
        <fullName evidence="1">Uncharacterized protein</fullName>
    </submittedName>
</protein>
<dbReference type="Proteomes" id="UP000053537">
    <property type="component" value="Unassembled WGS sequence"/>
</dbReference>
<evidence type="ECO:0000313" key="1">
    <source>
        <dbReference type="EMBL" id="KFP82287.1"/>
    </source>
</evidence>